<dbReference type="Proteomes" id="UP000274199">
    <property type="component" value="Segment"/>
</dbReference>
<evidence type="ECO:0000313" key="1">
    <source>
        <dbReference type="EMBL" id="AYP68306.1"/>
    </source>
</evidence>
<reference evidence="1 2" key="1">
    <citation type="submission" date="2018-09" db="EMBL/GenBank/DDBJ databases">
        <title>Comparative Genomic Analysis of Eight Novel Haloalkaliphilic Bacteriophages from Lake Elmenteita, Kenya.</title>
        <authorList>
            <person name="Akhwale J.K."/>
        </authorList>
    </citation>
    <scope>NUCLEOTIDE SEQUENCE [LARGE SCALE GENOMIC DNA]</scope>
</reference>
<accession>A0A3G3BW34</accession>
<name>A0A3G3BW34_9CAUD</name>
<keyword evidence="2" id="KW-1185">Reference proteome</keyword>
<organism evidence="1 2">
    <name type="scientific">Bacillus phage vB_BcoS-136</name>
    <dbReference type="NCBI Taxonomy" id="2419619"/>
    <lineage>
        <taxon>Viruses</taxon>
        <taxon>Duplodnaviria</taxon>
        <taxon>Heunggongvirae</taxon>
        <taxon>Uroviricota</taxon>
        <taxon>Caudoviricetes</taxon>
        <taxon>Heleneionescovirinae</taxon>
        <taxon>Kenyattavirus</taxon>
        <taxon>Kenyattavirus kv136</taxon>
    </lineage>
</organism>
<evidence type="ECO:0000313" key="2">
    <source>
        <dbReference type="Proteomes" id="UP000274199"/>
    </source>
</evidence>
<sequence length="114" mass="13333">MGVYKHEYILIGAKVDTEVLNEEFFDSGDNDDLLRERKHKVGELAYLYDGYSGEYFIVGIPLQVKHDGHDGLDYFEFTTASTQYIDYVRKVSKHVEEKFNKYVEPKLIVLSHYT</sequence>
<proteinExistence type="predicted"/>
<gene>
    <name evidence="1" type="ORF">vBBcoS136_00192</name>
</gene>
<protein>
    <submittedName>
        <fullName evidence="1">Uncharacterized protein</fullName>
    </submittedName>
</protein>
<dbReference type="EMBL" id="MH884508">
    <property type="protein sequence ID" value="AYP68306.1"/>
    <property type="molecule type" value="Genomic_DNA"/>
</dbReference>